<dbReference type="InterPro" id="IPR051609">
    <property type="entry name" value="NmrA/Isoflavone_reductase-like"/>
</dbReference>
<dbReference type="Pfam" id="PF05368">
    <property type="entry name" value="NmrA"/>
    <property type="match status" value="1"/>
</dbReference>
<dbReference type="InterPro" id="IPR036291">
    <property type="entry name" value="NAD(P)-bd_dom_sf"/>
</dbReference>
<name>A0AA37P958_9PEZI</name>
<feature type="domain" description="NmrA-like" evidence="3">
    <location>
        <begin position="5"/>
        <end position="242"/>
    </location>
</feature>
<dbReference type="Gene3D" id="3.90.25.10">
    <property type="entry name" value="UDP-galactose 4-epimerase, domain 1"/>
    <property type="match status" value="1"/>
</dbReference>
<evidence type="ECO:0000259" key="3">
    <source>
        <dbReference type="Pfam" id="PF05368"/>
    </source>
</evidence>
<evidence type="ECO:0000313" key="5">
    <source>
        <dbReference type="Proteomes" id="UP001055115"/>
    </source>
</evidence>
<organism evidence="4 5">
    <name type="scientific">Colletotrichum spaethianum</name>
    <dbReference type="NCBI Taxonomy" id="700344"/>
    <lineage>
        <taxon>Eukaryota</taxon>
        <taxon>Fungi</taxon>
        <taxon>Dikarya</taxon>
        <taxon>Ascomycota</taxon>
        <taxon>Pezizomycotina</taxon>
        <taxon>Sordariomycetes</taxon>
        <taxon>Hypocreomycetidae</taxon>
        <taxon>Glomerellales</taxon>
        <taxon>Glomerellaceae</taxon>
        <taxon>Colletotrichum</taxon>
        <taxon>Colletotrichum spaethianum species complex</taxon>
    </lineage>
</organism>
<dbReference type="CDD" id="cd05259">
    <property type="entry name" value="PCBER_SDR_a"/>
    <property type="match status" value="1"/>
</dbReference>
<dbReference type="Gene3D" id="3.40.50.720">
    <property type="entry name" value="NAD(P)-binding Rossmann-like Domain"/>
    <property type="match status" value="1"/>
</dbReference>
<dbReference type="GO" id="GO:0016491">
    <property type="term" value="F:oxidoreductase activity"/>
    <property type="evidence" value="ECO:0007669"/>
    <property type="project" value="UniProtKB-KW"/>
</dbReference>
<dbReference type="EMBL" id="BQXU01000021">
    <property type="protein sequence ID" value="GKT47932.1"/>
    <property type="molecule type" value="Genomic_DNA"/>
</dbReference>
<dbReference type="PANTHER" id="PTHR47706:SF10">
    <property type="entry name" value="NMRA-LIKE DOMAIN-CONTAINING PROTEIN"/>
    <property type="match status" value="1"/>
</dbReference>
<evidence type="ECO:0000256" key="1">
    <source>
        <dbReference type="ARBA" id="ARBA00022857"/>
    </source>
</evidence>
<dbReference type="RefSeq" id="XP_049130282.1">
    <property type="nucleotide sequence ID" value="XM_049274325.1"/>
</dbReference>
<dbReference type="InterPro" id="IPR045312">
    <property type="entry name" value="PCBER-like"/>
</dbReference>
<proteinExistence type="predicted"/>
<keyword evidence="1" id="KW-0521">NADP</keyword>
<accession>A0AA37P958</accession>
<gene>
    <name evidence="4" type="ORF">ColSpa_08113</name>
</gene>
<dbReference type="Proteomes" id="UP001055115">
    <property type="component" value="Unassembled WGS sequence"/>
</dbReference>
<dbReference type="GeneID" id="73328915"/>
<dbReference type="PANTHER" id="PTHR47706">
    <property type="entry name" value="NMRA-LIKE FAMILY PROTEIN"/>
    <property type="match status" value="1"/>
</dbReference>
<dbReference type="SUPFAM" id="SSF51735">
    <property type="entry name" value="NAD(P)-binding Rossmann-fold domains"/>
    <property type="match status" value="1"/>
</dbReference>
<evidence type="ECO:0000313" key="4">
    <source>
        <dbReference type="EMBL" id="GKT47932.1"/>
    </source>
</evidence>
<dbReference type="AlphaFoldDB" id="A0AA37P958"/>
<keyword evidence="2" id="KW-0560">Oxidoreductase</keyword>
<dbReference type="InterPro" id="IPR008030">
    <property type="entry name" value="NmrA-like"/>
</dbReference>
<evidence type="ECO:0000256" key="2">
    <source>
        <dbReference type="ARBA" id="ARBA00023002"/>
    </source>
</evidence>
<sequence>MSTIKNVLVVGASGNVGRSTIKGLLEENFQVTGLTRESSSATFPEGVRHLKTDFSEASLIEAFGNQDAVISTVSSIQSDGALGLQKTLIDAAIAAGVKVFVPSEYGIDTADVTAPQYIPFLSEKIETVRYLKERQDKISWTALITGSMFDWGLNIPGFGGWDVAARTVTIFDGGDIPFEATNLDQAGRAIAKSLRKSDLTRNQYVYVNSFTVTQNEVLRALEKATGDKFTVSQGSVEELWRRGAMELERGQPFGTLAMIAGAIYGKGGLAHFSANKGLWNERLALQQEDLNEFIGNYVGEK</sequence>
<reference evidence="4 5" key="1">
    <citation type="submission" date="2022-03" db="EMBL/GenBank/DDBJ databases">
        <title>Genome data of Colletotrichum spp.</title>
        <authorList>
            <person name="Utami Y.D."/>
            <person name="Hiruma K."/>
        </authorList>
    </citation>
    <scope>NUCLEOTIDE SEQUENCE [LARGE SCALE GENOMIC DNA]</scope>
    <source>
        <strain evidence="4 5">MAFF 239500</strain>
    </source>
</reference>
<protein>
    <submittedName>
        <fullName evidence="4">Bifunctional pinoresinol-lariciresinol reductase 1</fullName>
    </submittedName>
</protein>
<keyword evidence="5" id="KW-1185">Reference proteome</keyword>
<comment type="caution">
    <text evidence="4">The sequence shown here is derived from an EMBL/GenBank/DDBJ whole genome shotgun (WGS) entry which is preliminary data.</text>
</comment>